<sequence>MSPGMHSVPHPHDPPAERRDEIPDLPADEHVDAGRVAEDLALEPEEKQNATDGQDGPDSGTSPA</sequence>
<dbReference type="Proteomes" id="UP000473325">
    <property type="component" value="Unassembled WGS sequence"/>
</dbReference>
<organism evidence="2 3">
    <name type="scientific">Nocardioides flavescens</name>
    <dbReference type="NCBI Taxonomy" id="2691959"/>
    <lineage>
        <taxon>Bacteria</taxon>
        <taxon>Bacillati</taxon>
        <taxon>Actinomycetota</taxon>
        <taxon>Actinomycetes</taxon>
        <taxon>Propionibacteriales</taxon>
        <taxon>Nocardioidaceae</taxon>
        <taxon>Nocardioides</taxon>
    </lineage>
</organism>
<accession>A0A6L7F3D1</accession>
<keyword evidence="3" id="KW-1185">Reference proteome</keyword>
<evidence type="ECO:0000313" key="2">
    <source>
        <dbReference type="EMBL" id="MXG91734.1"/>
    </source>
</evidence>
<comment type="caution">
    <text evidence="2">The sequence shown here is derived from an EMBL/GenBank/DDBJ whole genome shotgun (WGS) entry which is preliminary data.</text>
</comment>
<name>A0A6L7F3D1_9ACTN</name>
<proteinExistence type="predicted"/>
<dbReference type="AlphaFoldDB" id="A0A6L7F3D1"/>
<dbReference type="EMBL" id="WUEK01000014">
    <property type="protein sequence ID" value="MXG91734.1"/>
    <property type="molecule type" value="Genomic_DNA"/>
</dbReference>
<feature type="region of interest" description="Disordered" evidence="1">
    <location>
        <begin position="1"/>
        <end position="64"/>
    </location>
</feature>
<evidence type="ECO:0000256" key="1">
    <source>
        <dbReference type="SAM" id="MobiDB-lite"/>
    </source>
</evidence>
<evidence type="ECO:0000313" key="3">
    <source>
        <dbReference type="Proteomes" id="UP000473325"/>
    </source>
</evidence>
<feature type="compositionally biased region" description="Basic and acidic residues" evidence="1">
    <location>
        <begin position="10"/>
        <end position="49"/>
    </location>
</feature>
<gene>
    <name evidence="2" type="ORF">GRQ65_19510</name>
</gene>
<protein>
    <submittedName>
        <fullName evidence="2">Uncharacterized protein</fullName>
    </submittedName>
</protein>
<reference evidence="2 3" key="1">
    <citation type="submission" date="2019-12" db="EMBL/GenBank/DDBJ databases">
        <authorList>
            <person name="Kun Z."/>
        </authorList>
    </citation>
    <scope>NUCLEOTIDE SEQUENCE [LARGE SCALE GENOMIC DNA]</scope>
    <source>
        <strain evidence="2 3">YIM 123512</strain>
    </source>
</reference>
<dbReference type="RefSeq" id="WP_160879657.1">
    <property type="nucleotide sequence ID" value="NZ_WUEK01000014.1"/>
</dbReference>